<protein>
    <submittedName>
        <fullName evidence="1">Uncharacterized protein</fullName>
    </submittedName>
</protein>
<proteinExistence type="predicted"/>
<evidence type="ECO:0000313" key="1">
    <source>
        <dbReference type="EMBL" id="WWF05051.1"/>
    </source>
</evidence>
<dbReference type="RefSeq" id="WP_338538155.1">
    <property type="nucleotide sequence ID" value="NZ_CP104874.1"/>
</dbReference>
<sequence length="153" mass="16899">MHLTPASRMWRLVVGGLVLGGVAAGTLVGDDQWWPMAPMSQYAFSVDDEGGVIDSPYMVAETTDGDRVRVELSREALGIERSEIEGQLGSIVADPAKLQAVAVLHQRRRPEEPRWAVVEVRTRRIVLGAEGTETDELLARWRVRSPQDPEQGL</sequence>
<dbReference type="Proteomes" id="UP001381003">
    <property type="component" value="Chromosome"/>
</dbReference>
<organism evidence="1 2">
    <name type="scientific">Janibacter terrae</name>
    <dbReference type="NCBI Taxonomy" id="103817"/>
    <lineage>
        <taxon>Bacteria</taxon>
        <taxon>Bacillati</taxon>
        <taxon>Actinomycetota</taxon>
        <taxon>Actinomycetes</taxon>
        <taxon>Micrococcales</taxon>
        <taxon>Intrasporangiaceae</taxon>
        <taxon>Janibacter</taxon>
    </lineage>
</organism>
<accession>A0ABZ2FCY0</accession>
<reference evidence="1 2" key="1">
    <citation type="submission" date="2022-09" db="EMBL/GenBank/DDBJ databases">
        <title>Complete genome sequence of Janibacter terrae strain COS04-44, PCL-degrading bacteria isolated from oil spilled coast.</title>
        <authorList>
            <person name="Park H."/>
            <person name="Kim J.Y."/>
            <person name="An S.H."/>
            <person name="Lee C.M."/>
            <person name="Weon H.-Y."/>
        </authorList>
    </citation>
    <scope>NUCLEOTIDE SEQUENCE [LARGE SCALE GENOMIC DNA]</scope>
    <source>
        <strain evidence="1 2">COS04-44</strain>
    </source>
</reference>
<evidence type="ECO:0000313" key="2">
    <source>
        <dbReference type="Proteomes" id="UP001381003"/>
    </source>
</evidence>
<keyword evidence="2" id="KW-1185">Reference proteome</keyword>
<gene>
    <name evidence="1" type="ORF">N5P18_15520</name>
</gene>
<name>A0ABZ2FCY0_9MICO</name>
<dbReference type="EMBL" id="CP104874">
    <property type="protein sequence ID" value="WWF05051.1"/>
    <property type="molecule type" value="Genomic_DNA"/>
</dbReference>